<dbReference type="AlphaFoldDB" id="A0AAE0JVN0"/>
<reference evidence="3" key="2">
    <citation type="submission" date="2023-06" db="EMBL/GenBank/DDBJ databases">
        <authorList>
            <consortium name="Lawrence Berkeley National Laboratory"/>
            <person name="Haridas S."/>
            <person name="Hensen N."/>
            <person name="Bonometti L."/>
            <person name="Westerberg I."/>
            <person name="Brannstrom I.O."/>
            <person name="Guillou S."/>
            <person name="Cros-Aarteil S."/>
            <person name="Calhoun S."/>
            <person name="Kuo A."/>
            <person name="Mondo S."/>
            <person name="Pangilinan J."/>
            <person name="Riley R."/>
            <person name="Labutti K."/>
            <person name="Andreopoulos B."/>
            <person name="Lipzen A."/>
            <person name="Chen C."/>
            <person name="Yanf M."/>
            <person name="Daum C."/>
            <person name="Ng V."/>
            <person name="Clum A."/>
            <person name="Steindorff A."/>
            <person name="Ohm R."/>
            <person name="Martin F."/>
            <person name="Silar P."/>
            <person name="Natvig D."/>
            <person name="Lalanne C."/>
            <person name="Gautier V."/>
            <person name="Ament-Velasquez S.L."/>
            <person name="Kruys A."/>
            <person name="Hutchinson M.I."/>
            <person name="Powell A.J."/>
            <person name="Barry K."/>
            <person name="Miller A.N."/>
            <person name="Grigoriev I.V."/>
            <person name="Debuchy R."/>
            <person name="Gladieux P."/>
            <person name="Thoren M.H."/>
            <person name="Johannesson H."/>
        </authorList>
    </citation>
    <scope>NUCLEOTIDE SEQUENCE</scope>
    <source>
        <strain evidence="3">CBS 958.72</strain>
    </source>
</reference>
<reference evidence="3" key="1">
    <citation type="journal article" date="2023" name="Mol. Phylogenet. Evol.">
        <title>Genome-scale phylogeny and comparative genomics of the fungal order Sordariales.</title>
        <authorList>
            <person name="Hensen N."/>
            <person name="Bonometti L."/>
            <person name="Westerberg I."/>
            <person name="Brannstrom I.O."/>
            <person name="Guillou S."/>
            <person name="Cros-Aarteil S."/>
            <person name="Calhoun S."/>
            <person name="Haridas S."/>
            <person name="Kuo A."/>
            <person name="Mondo S."/>
            <person name="Pangilinan J."/>
            <person name="Riley R."/>
            <person name="LaButti K."/>
            <person name="Andreopoulos B."/>
            <person name="Lipzen A."/>
            <person name="Chen C."/>
            <person name="Yan M."/>
            <person name="Daum C."/>
            <person name="Ng V."/>
            <person name="Clum A."/>
            <person name="Steindorff A."/>
            <person name="Ohm R.A."/>
            <person name="Martin F."/>
            <person name="Silar P."/>
            <person name="Natvig D.O."/>
            <person name="Lalanne C."/>
            <person name="Gautier V."/>
            <person name="Ament-Velasquez S.L."/>
            <person name="Kruys A."/>
            <person name="Hutchinson M.I."/>
            <person name="Powell A.J."/>
            <person name="Barry K."/>
            <person name="Miller A.N."/>
            <person name="Grigoriev I.V."/>
            <person name="Debuchy R."/>
            <person name="Gladieux P."/>
            <person name="Hiltunen Thoren M."/>
            <person name="Johannesson H."/>
        </authorList>
    </citation>
    <scope>NUCLEOTIDE SEQUENCE</scope>
    <source>
        <strain evidence="3">CBS 958.72</strain>
    </source>
</reference>
<feature type="chain" id="PRO_5042161561" description="Secreted protein" evidence="2">
    <location>
        <begin position="23"/>
        <end position="93"/>
    </location>
</feature>
<evidence type="ECO:0000313" key="4">
    <source>
        <dbReference type="Proteomes" id="UP001287356"/>
    </source>
</evidence>
<name>A0AAE0JVN0_9PEZI</name>
<evidence type="ECO:0000256" key="1">
    <source>
        <dbReference type="SAM" id="MobiDB-lite"/>
    </source>
</evidence>
<comment type="caution">
    <text evidence="3">The sequence shown here is derived from an EMBL/GenBank/DDBJ whole genome shotgun (WGS) entry which is preliminary data.</text>
</comment>
<evidence type="ECO:0000313" key="3">
    <source>
        <dbReference type="EMBL" id="KAK3365164.1"/>
    </source>
</evidence>
<dbReference type="Proteomes" id="UP001287356">
    <property type="component" value="Unassembled WGS sequence"/>
</dbReference>
<evidence type="ECO:0000256" key="2">
    <source>
        <dbReference type="SAM" id="SignalP"/>
    </source>
</evidence>
<evidence type="ECO:0008006" key="5">
    <source>
        <dbReference type="Google" id="ProtNLM"/>
    </source>
</evidence>
<keyword evidence="2" id="KW-0732">Signal</keyword>
<feature type="region of interest" description="Disordered" evidence="1">
    <location>
        <begin position="73"/>
        <end position="93"/>
    </location>
</feature>
<gene>
    <name evidence="3" type="ORF">B0T24DRAFT_639317</name>
</gene>
<protein>
    <recommendedName>
        <fullName evidence="5">Secreted protein</fullName>
    </recommendedName>
</protein>
<keyword evidence="4" id="KW-1185">Reference proteome</keyword>
<proteinExistence type="predicted"/>
<feature type="signal peptide" evidence="2">
    <location>
        <begin position="1"/>
        <end position="22"/>
    </location>
</feature>
<sequence length="93" mass="10329">MKGAIVLTGFLVLCMFVRQILGEVQKLLAPSSGRQNPRCTNGHCLAAHHRLKNKQAYYRQTARYFPLARKAAGLQSARSGRSAQMGKWAAQSR</sequence>
<organism evidence="3 4">
    <name type="scientific">Lasiosphaeria ovina</name>
    <dbReference type="NCBI Taxonomy" id="92902"/>
    <lineage>
        <taxon>Eukaryota</taxon>
        <taxon>Fungi</taxon>
        <taxon>Dikarya</taxon>
        <taxon>Ascomycota</taxon>
        <taxon>Pezizomycotina</taxon>
        <taxon>Sordariomycetes</taxon>
        <taxon>Sordariomycetidae</taxon>
        <taxon>Sordariales</taxon>
        <taxon>Lasiosphaeriaceae</taxon>
        <taxon>Lasiosphaeria</taxon>
    </lineage>
</organism>
<dbReference type="EMBL" id="JAULSN010000009">
    <property type="protein sequence ID" value="KAK3365164.1"/>
    <property type="molecule type" value="Genomic_DNA"/>
</dbReference>
<accession>A0AAE0JVN0</accession>